<keyword evidence="1" id="KW-0732">Signal</keyword>
<sequence length="151" mass="16032">MKRKILTISLLACTLSMLTATTVKAETKNQANTTGTASTYKAGPWQPVARFDNPQGFVKVQILNKTKTPLQYSLSTGDALNAQIPVGGIATLTTNSLPSYVLIYNQNQAPLKYNVTAQGNSAIVTVEQASTTTGAGDTTLNLQQSGGIYVY</sequence>
<evidence type="ECO:0000256" key="1">
    <source>
        <dbReference type="SAM" id="SignalP"/>
    </source>
</evidence>
<feature type="chain" id="PRO_5039568660" evidence="1">
    <location>
        <begin position="26"/>
        <end position="151"/>
    </location>
</feature>
<gene>
    <name evidence="2" type="ORF">KME28_10955</name>
</gene>
<comment type="caution">
    <text evidence="2">The sequence shown here is derived from an EMBL/GenBank/DDBJ whole genome shotgun (WGS) entry which is preliminary data.</text>
</comment>
<proteinExistence type="predicted"/>
<name>A0A9E3LTR6_9NOST</name>
<organism evidence="2 3">
    <name type="scientific">Pelatocladus maniniholoensis HA4357-MV3</name>
    <dbReference type="NCBI Taxonomy" id="1117104"/>
    <lineage>
        <taxon>Bacteria</taxon>
        <taxon>Bacillati</taxon>
        <taxon>Cyanobacteriota</taxon>
        <taxon>Cyanophyceae</taxon>
        <taxon>Nostocales</taxon>
        <taxon>Nostocaceae</taxon>
        <taxon>Pelatocladus</taxon>
    </lineage>
</organism>
<reference evidence="2" key="1">
    <citation type="submission" date="2021-05" db="EMBL/GenBank/DDBJ databases">
        <authorList>
            <person name="Pietrasiak N."/>
            <person name="Ward R."/>
            <person name="Stajich J.E."/>
            <person name="Kurbessoian T."/>
        </authorList>
    </citation>
    <scope>NUCLEOTIDE SEQUENCE</scope>
    <source>
        <strain evidence="2">HA4357-MV3</strain>
    </source>
</reference>
<feature type="signal peptide" evidence="1">
    <location>
        <begin position="1"/>
        <end position="25"/>
    </location>
</feature>
<evidence type="ECO:0000313" key="3">
    <source>
        <dbReference type="Proteomes" id="UP000813215"/>
    </source>
</evidence>
<protein>
    <submittedName>
        <fullName evidence="2">Uncharacterized protein</fullName>
    </submittedName>
</protein>
<accession>A0A9E3LTR6</accession>
<reference evidence="2" key="2">
    <citation type="journal article" date="2022" name="Microbiol. Resour. Announc.">
        <title>Metagenome Sequencing to Explore Phylogenomics of Terrestrial Cyanobacteria.</title>
        <authorList>
            <person name="Ward R.D."/>
            <person name="Stajich J.E."/>
            <person name="Johansen J.R."/>
            <person name="Huntemann M."/>
            <person name="Clum A."/>
            <person name="Foster B."/>
            <person name="Foster B."/>
            <person name="Roux S."/>
            <person name="Palaniappan K."/>
            <person name="Varghese N."/>
            <person name="Mukherjee S."/>
            <person name="Reddy T.B.K."/>
            <person name="Daum C."/>
            <person name="Copeland A."/>
            <person name="Chen I.A."/>
            <person name="Ivanova N.N."/>
            <person name="Kyrpides N.C."/>
            <person name="Shapiro N."/>
            <person name="Eloe-Fadrosh E.A."/>
            <person name="Pietrasiak N."/>
        </authorList>
    </citation>
    <scope>NUCLEOTIDE SEQUENCE</scope>
    <source>
        <strain evidence="2">HA4357-MV3</strain>
    </source>
</reference>
<dbReference type="AlphaFoldDB" id="A0A9E3LTR6"/>
<evidence type="ECO:0000313" key="2">
    <source>
        <dbReference type="EMBL" id="MBW4432225.1"/>
    </source>
</evidence>
<dbReference type="Proteomes" id="UP000813215">
    <property type="component" value="Unassembled WGS sequence"/>
</dbReference>
<dbReference type="EMBL" id="JAHHHW010000082">
    <property type="protein sequence ID" value="MBW4432225.1"/>
    <property type="molecule type" value="Genomic_DNA"/>
</dbReference>